<evidence type="ECO:0000256" key="1">
    <source>
        <dbReference type="SAM" id="MobiDB-lite"/>
    </source>
</evidence>
<protein>
    <submittedName>
        <fullName evidence="2">Uncharacterized protein</fullName>
    </submittedName>
</protein>
<accession>A0A418ATG8</accession>
<feature type="region of interest" description="Disordered" evidence="1">
    <location>
        <begin position="30"/>
        <end position="147"/>
    </location>
</feature>
<feature type="compositionally biased region" description="Low complexity" evidence="1">
    <location>
        <begin position="30"/>
        <end position="53"/>
    </location>
</feature>
<dbReference type="Proteomes" id="UP000285060">
    <property type="component" value="Unassembled WGS sequence"/>
</dbReference>
<sequence length="147" mass="14692">MKTGVSVPGMSGGIPMIGLTRPGIALPGLAAKEAASTEASPAPEEEPAAVSHEQLSTVTAPAVSQRASASLFGDADDDDASSDEWDDDNPKSSLFGGPAKLSPPPVVAQMAPSSSIPKKPVSNLFGASDSDSDDDAEGLFGTGVPTK</sequence>
<comment type="caution">
    <text evidence="2">The sequence shown here is derived from an EMBL/GenBank/DDBJ whole genome shotgun (WGS) entry which is preliminary data.</text>
</comment>
<name>A0A418ATG8_9STRA</name>
<dbReference type="AlphaFoldDB" id="A0A418ATG8"/>
<gene>
    <name evidence="2" type="ORF">DYB32_005816</name>
</gene>
<dbReference type="EMBL" id="QUSY01000553">
    <property type="protein sequence ID" value="RHY28633.1"/>
    <property type="molecule type" value="Genomic_DNA"/>
</dbReference>
<keyword evidence="3" id="KW-1185">Reference proteome</keyword>
<proteinExistence type="predicted"/>
<evidence type="ECO:0000313" key="3">
    <source>
        <dbReference type="Proteomes" id="UP000285060"/>
    </source>
</evidence>
<evidence type="ECO:0000313" key="2">
    <source>
        <dbReference type="EMBL" id="RHY28633.1"/>
    </source>
</evidence>
<organism evidence="2 3">
    <name type="scientific">Aphanomyces invadans</name>
    <dbReference type="NCBI Taxonomy" id="157072"/>
    <lineage>
        <taxon>Eukaryota</taxon>
        <taxon>Sar</taxon>
        <taxon>Stramenopiles</taxon>
        <taxon>Oomycota</taxon>
        <taxon>Saprolegniomycetes</taxon>
        <taxon>Saprolegniales</taxon>
        <taxon>Verrucalvaceae</taxon>
        <taxon>Aphanomyces</taxon>
    </lineage>
</organism>
<feature type="compositionally biased region" description="Acidic residues" evidence="1">
    <location>
        <begin position="74"/>
        <end position="87"/>
    </location>
</feature>
<reference evidence="2 3" key="1">
    <citation type="submission" date="2018-08" db="EMBL/GenBank/DDBJ databases">
        <title>Aphanomyces genome sequencing and annotation.</title>
        <authorList>
            <person name="Minardi D."/>
            <person name="Oidtmann B."/>
            <person name="Van Der Giezen M."/>
            <person name="Studholme D.J."/>
        </authorList>
    </citation>
    <scope>NUCLEOTIDE SEQUENCE [LARGE SCALE GENOMIC DNA]</scope>
    <source>
        <strain evidence="2 3">NJM0002</strain>
    </source>
</reference>
<dbReference type="VEuPathDB" id="FungiDB:H310_04933"/>